<evidence type="ECO:0000313" key="2">
    <source>
        <dbReference type="EMBL" id="MDA3613704.1"/>
    </source>
</evidence>
<evidence type="ECO:0000313" key="3">
    <source>
        <dbReference type="Proteomes" id="UP001210231"/>
    </source>
</evidence>
<protein>
    <submittedName>
        <fullName evidence="2">DUF1287 domain-containing protein</fullName>
    </submittedName>
</protein>
<keyword evidence="3" id="KW-1185">Reference proteome</keyword>
<dbReference type="Proteomes" id="UP001210231">
    <property type="component" value="Unassembled WGS sequence"/>
</dbReference>
<dbReference type="Pfam" id="PF06940">
    <property type="entry name" value="DUF1287"/>
    <property type="match status" value="1"/>
</dbReference>
<sequence>MPYILLLLSSWLLIASACNHHAKSAAITGRGYDNHSDSADFYLELAKSANVLISQQVLYDPSYFVIDYPNGDVPANKGVCTDVVIRALRLHGIDLQKLVHEDMKANFSRYPKTWGLKYPDKNIDHRRVSNLMTFFTRKKADFPVTDNPWDYRPGSIVCWQLPGGRTHIGMLSNRRSADNKRCLVIHNIGGGQVMEDCLFRYKIIGHYRYPNPKR</sequence>
<organism evidence="2 3">
    <name type="scientific">Polluticaenibacter yanchengensis</name>
    <dbReference type="NCBI Taxonomy" id="3014562"/>
    <lineage>
        <taxon>Bacteria</taxon>
        <taxon>Pseudomonadati</taxon>
        <taxon>Bacteroidota</taxon>
        <taxon>Chitinophagia</taxon>
        <taxon>Chitinophagales</taxon>
        <taxon>Chitinophagaceae</taxon>
        <taxon>Polluticaenibacter</taxon>
    </lineage>
</organism>
<dbReference type="InterPro" id="IPR009706">
    <property type="entry name" value="DUF1287"/>
</dbReference>
<name>A0ABT4UFS0_9BACT</name>
<gene>
    <name evidence="2" type="ORF">O3P16_02705</name>
</gene>
<accession>A0ABT4UFS0</accession>
<dbReference type="RefSeq" id="WP_407030032.1">
    <property type="nucleotide sequence ID" value="NZ_JAQGEF010000002.1"/>
</dbReference>
<reference evidence="2 3" key="1">
    <citation type="submission" date="2022-12" db="EMBL/GenBank/DDBJ databases">
        <title>Chitinophagaceae gen. sp. nov., a new member of the family Chitinophagaceae, isolated from soil in a chemical factory.</title>
        <authorList>
            <person name="Ke Z."/>
        </authorList>
    </citation>
    <scope>NUCLEOTIDE SEQUENCE [LARGE SCALE GENOMIC DNA]</scope>
    <source>
        <strain evidence="2 3">LY-5</strain>
    </source>
</reference>
<dbReference type="EMBL" id="JAQGEF010000002">
    <property type="protein sequence ID" value="MDA3613704.1"/>
    <property type="molecule type" value="Genomic_DNA"/>
</dbReference>
<feature type="signal peptide" evidence="1">
    <location>
        <begin position="1"/>
        <end position="22"/>
    </location>
</feature>
<comment type="caution">
    <text evidence="2">The sequence shown here is derived from an EMBL/GenBank/DDBJ whole genome shotgun (WGS) entry which is preliminary data.</text>
</comment>
<proteinExistence type="predicted"/>
<keyword evidence="1" id="KW-0732">Signal</keyword>
<evidence type="ECO:0000256" key="1">
    <source>
        <dbReference type="SAM" id="SignalP"/>
    </source>
</evidence>
<feature type="chain" id="PRO_5046192897" evidence="1">
    <location>
        <begin position="23"/>
        <end position="214"/>
    </location>
</feature>
<dbReference type="PIRSF" id="PIRSF011444">
    <property type="entry name" value="DUF1287"/>
    <property type="match status" value="1"/>
</dbReference>